<proteinExistence type="predicted"/>
<protein>
    <submittedName>
        <fullName evidence="1">Uncharacterized protein</fullName>
    </submittedName>
</protein>
<evidence type="ECO:0000313" key="1">
    <source>
        <dbReference type="EMBL" id="ACA36500.1"/>
    </source>
</evidence>
<dbReference type="KEGG" id="spv:SPH_0231"/>
<sequence>MRFLLFNEIKKTSSLIGNVFIGMKEDDAMFKKRIEKGKSSVFIFLE</sequence>
<dbReference type="Proteomes" id="UP000002163">
    <property type="component" value="Chromosome"/>
</dbReference>
<organism evidence="1 2">
    <name type="scientific">Streptococcus pneumoniae (strain Hungary19A-6)</name>
    <dbReference type="NCBI Taxonomy" id="487214"/>
    <lineage>
        <taxon>Bacteria</taxon>
        <taxon>Bacillati</taxon>
        <taxon>Bacillota</taxon>
        <taxon>Bacilli</taxon>
        <taxon>Lactobacillales</taxon>
        <taxon>Streptococcaceae</taxon>
        <taxon>Streptococcus</taxon>
    </lineage>
</organism>
<evidence type="ECO:0000313" key="2">
    <source>
        <dbReference type="Proteomes" id="UP000002163"/>
    </source>
</evidence>
<reference evidence="2" key="1">
    <citation type="journal article" date="2010" name="Genome Biol.">
        <title>Structure and dynamics of the pan-genome of Streptococcus pneumoniae and closely related species.</title>
        <authorList>
            <person name="Donati C."/>
            <person name="Hiller N.L."/>
            <person name="Tettelin H."/>
            <person name="Muzzi A."/>
            <person name="Croucher N.J."/>
            <person name="Angiuoli S.V."/>
            <person name="Oggioni M."/>
            <person name="Dunning Hotopp J.C."/>
            <person name="Hu F.Z."/>
            <person name="Riley D.R."/>
            <person name="Covacci A."/>
            <person name="Mitchell T.J."/>
            <person name="Bentley S.D."/>
            <person name="Kilian M."/>
            <person name="Ehrlich G.D."/>
            <person name="Rappuoli R."/>
            <person name="Moxon E.R."/>
            <person name="Masignani V."/>
        </authorList>
    </citation>
    <scope>NUCLEOTIDE SEQUENCE [LARGE SCALE GENOMIC DNA]</scope>
    <source>
        <strain evidence="2">Hungary19A-6</strain>
    </source>
</reference>
<accession>B1I830</accession>
<gene>
    <name evidence="1" type="ordered locus">SPH_0231</name>
</gene>
<name>B1I830_STRPI</name>
<dbReference type="AlphaFoldDB" id="B1I830"/>
<dbReference type="HOGENOM" id="CLU_3258786_0_0_9"/>
<dbReference type="EMBL" id="CP000936">
    <property type="protein sequence ID" value="ACA36500.1"/>
    <property type="molecule type" value="Genomic_DNA"/>
</dbReference>